<dbReference type="HOGENOM" id="CLU_028840_0_2_1"/>
<proteinExistence type="predicted"/>
<dbReference type="AlphaFoldDB" id="G0MPN6"/>
<dbReference type="OrthoDB" id="5904934at2759"/>
<dbReference type="PANTHER" id="PTHR21503:SF8">
    <property type="entry name" value="F-BOX ASSOCIATED DOMAIN-CONTAINING PROTEIN-RELATED"/>
    <property type="match status" value="1"/>
</dbReference>
<keyword evidence="3" id="KW-1185">Reference proteome</keyword>
<dbReference type="Pfam" id="PF07735">
    <property type="entry name" value="FBA_2"/>
    <property type="match status" value="1"/>
</dbReference>
<name>G0MPN6_CAEBE</name>
<protein>
    <recommendedName>
        <fullName evidence="1">Sdz-33 F-box domain-containing protein</fullName>
    </recommendedName>
</protein>
<sequence>MGFSVLASFEESSIKTYWIHKEVGTQTIIDYICDLFTMDVQRLSMQKPEAWFINFIKNRQTRPLNEVFVNTVTLTEEETKLILTLDSNLLEVYASIPENFQFNEKLPNGDYLHLEYGHWVTLDHLMNSEITEFSISKSKLTELEINQFLKHLMAGGCPQLQVLSLEFHHFHLENVFFDIWDKVVEVTEKRRFQSCAPRICTINESYDIVNNGETVATIFWLGRELNITVGQDRWLPN</sequence>
<organism evidence="3">
    <name type="scientific">Caenorhabditis brenneri</name>
    <name type="common">Nematode worm</name>
    <dbReference type="NCBI Taxonomy" id="135651"/>
    <lineage>
        <taxon>Eukaryota</taxon>
        <taxon>Metazoa</taxon>
        <taxon>Ecdysozoa</taxon>
        <taxon>Nematoda</taxon>
        <taxon>Chromadorea</taxon>
        <taxon>Rhabditida</taxon>
        <taxon>Rhabditina</taxon>
        <taxon>Rhabditomorpha</taxon>
        <taxon>Rhabditoidea</taxon>
        <taxon>Rhabditidae</taxon>
        <taxon>Peloderinae</taxon>
        <taxon>Caenorhabditis</taxon>
    </lineage>
</organism>
<evidence type="ECO:0000313" key="2">
    <source>
        <dbReference type="EMBL" id="EGT39793.1"/>
    </source>
</evidence>
<reference evidence="3" key="1">
    <citation type="submission" date="2011-07" db="EMBL/GenBank/DDBJ databases">
        <authorList>
            <consortium name="Caenorhabditis brenneri Sequencing and Analysis Consortium"/>
            <person name="Wilson R.K."/>
        </authorList>
    </citation>
    <scope>NUCLEOTIDE SEQUENCE [LARGE SCALE GENOMIC DNA]</scope>
    <source>
        <strain evidence="3">PB2801</strain>
    </source>
</reference>
<dbReference type="InterPro" id="IPR012885">
    <property type="entry name" value="F-box_Sdz-33"/>
</dbReference>
<evidence type="ECO:0000313" key="3">
    <source>
        <dbReference type="Proteomes" id="UP000008068"/>
    </source>
</evidence>
<dbReference type="OMA" id="CTINESY"/>
<feature type="domain" description="Sdz-33 F-box" evidence="1">
    <location>
        <begin position="108"/>
        <end position="165"/>
    </location>
</feature>
<dbReference type="PANTHER" id="PTHR21503">
    <property type="entry name" value="F-BOX-CONTAINING HYPOTHETICAL PROTEIN C.ELEGANS"/>
    <property type="match status" value="1"/>
</dbReference>
<evidence type="ECO:0000259" key="1">
    <source>
        <dbReference type="Pfam" id="PF07735"/>
    </source>
</evidence>
<dbReference type="Proteomes" id="UP000008068">
    <property type="component" value="Unassembled WGS sequence"/>
</dbReference>
<accession>G0MPN6</accession>
<dbReference type="InParanoid" id="G0MPN6"/>
<dbReference type="EMBL" id="GL379805">
    <property type="protein sequence ID" value="EGT39793.1"/>
    <property type="molecule type" value="Genomic_DNA"/>
</dbReference>
<gene>
    <name evidence="2" type="ORF">CAEBREN_20605</name>
</gene>